<evidence type="ECO:0000259" key="8">
    <source>
        <dbReference type="PROSITE" id="PS50928"/>
    </source>
</evidence>
<protein>
    <submittedName>
        <fullName evidence="9">Phosphonate ABC transporter, permease protein PhnE</fullName>
    </submittedName>
</protein>
<dbReference type="PROSITE" id="PS50928">
    <property type="entry name" value="ABC_TM1"/>
    <property type="match status" value="1"/>
</dbReference>
<dbReference type="GO" id="GO:0005886">
    <property type="term" value="C:plasma membrane"/>
    <property type="evidence" value="ECO:0007669"/>
    <property type="project" value="UniProtKB-SubCell"/>
</dbReference>
<evidence type="ECO:0000256" key="4">
    <source>
        <dbReference type="ARBA" id="ARBA00022692"/>
    </source>
</evidence>
<dbReference type="InterPro" id="IPR000515">
    <property type="entry name" value="MetI-like"/>
</dbReference>
<feature type="transmembrane region" description="Helical" evidence="7">
    <location>
        <begin position="234"/>
        <end position="254"/>
    </location>
</feature>
<comment type="caution">
    <text evidence="9">The sequence shown here is derived from an EMBL/GenBank/DDBJ whole genome shotgun (WGS) entry which is preliminary data.</text>
</comment>
<dbReference type="CDD" id="cd06261">
    <property type="entry name" value="TM_PBP2"/>
    <property type="match status" value="1"/>
</dbReference>
<evidence type="ECO:0000256" key="2">
    <source>
        <dbReference type="ARBA" id="ARBA00022448"/>
    </source>
</evidence>
<comment type="similarity">
    <text evidence="7">Belongs to the binding-protein-dependent transport system permease family.</text>
</comment>
<dbReference type="PANTHER" id="PTHR30043:SF1">
    <property type="entry name" value="ABC TRANSPORT SYSTEM PERMEASE PROTEIN P69"/>
    <property type="match status" value="1"/>
</dbReference>
<proteinExistence type="inferred from homology"/>
<keyword evidence="6 7" id="KW-0472">Membrane</keyword>
<feature type="transmembrane region" description="Helical" evidence="7">
    <location>
        <begin position="105"/>
        <end position="132"/>
    </location>
</feature>
<evidence type="ECO:0000313" key="9">
    <source>
        <dbReference type="EMBL" id="GGG19449.1"/>
    </source>
</evidence>
<feature type="transmembrane region" description="Helical" evidence="7">
    <location>
        <begin position="153"/>
        <end position="180"/>
    </location>
</feature>
<dbReference type="NCBIfam" id="TIGR01097">
    <property type="entry name" value="PhnE"/>
    <property type="match status" value="1"/>
</dbReference>
<feature type="transmembrane region" description="Helical" evidence="7">
    <location>
        <begin position="200"/>
        <end position="222"/>
    </location>
</feature>
<dbReference type="Gene3D" id="1.10.3720.10">
    <property type="entry name" value="MetI-like"/>
    <property type="match status" value="1"/>
</dbReference>
<reference evidence="9 10" key="1">
    <citation type="journal article" date="2014" name="Int. J. Syst. Evol. Microbiol.">
        <title>Complete genome sequence of Corynebacterium casei LMG S-19264T (=DSM 44701T), isolated from a smear-ripened cheese.</title>
        <authorList>
            <consortium name="US DOE Joint Genome Institute (JGI-PGF)"/>
            <person name="Walter F."/>
            <person name="Albersmeier A."/>
            <person name="Kalinowski J."/>
            <person name="Ruckert C."/>
        </authorList>
    </citation>
    <scope>NUCLEOTIDE SEQUENCE [LARGE SCALE GENOMIC DNA]</scope>
    <source>
        <strain evidence="9 10">CGMCC 1.16330</strain>
    </source>
</reference>
<keyword evidence="4 7" id="KW-0812">Transmembrane</keyword>
<dbReference type="AlphaFoldDB" id="A0A8J2Z7S8"/>
<name>A0A8J2Z7S8_9PROT</name>
<sequence>MPVKPSRLPPARLAPLAGAYAAVQRNRRQRLLLALGVLTALTFLSAWVAQVDLPRLLTHISRFFGYFDRLLTLEGGDAAGQRVWTDPGEWFWGLHRWLPLLADTVLMAAVGTLLGTAAGAALGFASAGNMVRNPWLRHAAKRLLEFCRTVPEIVFALIFVLAFGLGPFPGVLAIAVHSLGGLGKQFSEAVENIDMKPVEGAIAAGAAWPAMVCFGALPQVLPSLASYALLRFEINVRGASVLGFVGAGGIGQDLLEAIRKFHYSDVSALLVLIIATVVVIDLLTGRLRARLAGMERAA</sequence>
<dbReference type="SUPFAM" id="SSF161098">
    <property type="entry name" value="MetI-like"/>
    <property type="match status" value="1"/>
</dbReference>
<dbReference type="GO" id="GO:0015416">
    <property type="term" value="F:ABC-type phosphonate transporter activity"/>
    <property type="evidence" value="ECO:0007669"/>
    <property type="project" value="InterPro"/>
</dbReference>
<dbReference type="InterPro" id="IPR005769">
    <property type="entry name" value="PhnE/PtxC"/>
</dbReference>
<evidence type="ECO:0000256" key="5">
    <source>
        <dbReference type="ARBA" id="ARBA00022989"/>
    </source>
</evidence>
<feature type="transmembrane region" description="Helical" evidence="7">
    <location>
        <begin position="266"/>
        <end position="284"/>
    </location>
</feature>
<evidence type="ECO:0000256" key="6">
    <source>
        <dbReference type="ARBA" id="ARBA00023136"/>
    </source>
</evidence>
<feature type="transmembrane region" description="Helical" evidence="7">
    <location>
        <begin position="31"/>
        <end position="49"/>
    </location>
</feature>
<keyword evidence="2 7" id="KW-0813">Transport</keyword>
<dbReference type="EMBL" id="BMKS01000001">
    <property type="protein sequence ID" value="GGG19449.1"/>
    <property type="molecule type" value="Genomic_DNA"/>
</dbReference>
<evidence type="ECO:0000256" key="1">
    <source>
        <dbReference type="ARBA" id="ARBA00004651"/>
    </source>
</evidence>
<dbReference type="InterPro" id="IPR035906">
    <property type="entry name" value="MetI-like_sf"/>
</dbReference>
<accession>A0A8J2Z7S8</accession>
<comment type="subcellular location">
    <subcellularLocation>
        <location evidence="1 7">Cell membrane</location>
        <topology evidence="1 7">Multi-pass membrane protein</topology>
    </subcellularLocation>
</comment>
<feature type="domain" description="ABC transmembrane type-1" evidence="8">
    <location>
        <begin position="101"/>
        <end position="284"/>
    </location>
</feature>
<organism evidence="9 10">
    <name type="scientific">Caldovatus sediminis</name>
    <dbReference type="NCBI Taxonomy" id="2041189"/>
    <lineage>
        <taxon>Bacteria</taxon>
        <taxon>Pseudomonadati</taxon>
        <taxon>Pseudomonadota</taxon>
        <taxon>Alphaproteobacteria</taxon>
        <taxon>Acetobacterales</taxon>
        <taxon>Roseomonadaceae</taxon>
        <taxon>Caldovatus</taxon>
    </lineage>
</organism>
<dbReference type="Pfam" id="PF00528">
    <property type="entry name" value="BPD_transp_1"/>
    <property type="match status" value="1"/>
</dbReference>
<dbReference type="Proteomes" id="UP000597507">
    <property type="component" value="Unassembled WGS sequence"/>
</dbReference>
<keyword evidence="5 7" id="KW-1133">Transmembrane helix</keyword>
<evidence type="ECO:0000256" key="3">
    <source>
        <dbReference type="ARBA" id="ARBA00022475"/>
    </source>
</evidence>
<evidence type="ECO:0000313" key="10">
    <source>
        <dbReference type="Proteomes" id="UP000597507"/>
    </source>
</evidence>
<keyword evidence="3" id="KW-1003">Cell membrane</keyword>
<evidence type="ECO:0000256" key="7">
    <source>
        <dbReference type="RuleBase" id="RU363032"/>
    </source>
</evidence>
<dbReference type="PANTHER" id="PTHR30043">
    <property type="entry name" value="PHOSPHONATES TRANSPORT SYSTEM PERMEASE PROTEIN"/>
    <property type="match status" value="1"/>
</dbReference>
<keyword evidence="10" id="KW-1185">Reference proteome</keyword>
<gene>
    <name evidence="9" type="primary">phoE</name>
    <name evidence="9" type="ORF">GCM10010964_04610</name>
</gene>